<keyword evidence="2" id="KW-1185">Reference proteome</keyword>
<proteinExistence type="predicted"/>
<dbReference type="Proteomes" id="UP000006377">
    <property type="component" value="Chromosome"/>
</dbReference>
<protein>
    <recommendedName>
        <fullName evidence="3">PAS domain-containing protein</fullName>
    </recommendedName>
</protein>
<dbReference type="STRING" id="402881.Plav_0379"/>
<evidence type="ECO:0000313" key="2">
    <source>
        <dbReference type="Proteomes" id="UP000006377"/>
    </source>
</evidence>
<dbReference type="Pfam" id="PF07310">
    <property type="entry name" value="PAS_5"/>
    <property type="match status" value="1"/>
</dbReference>
<organism evidence="1 2">
    <name type="scientific">Parvibaculum lavamentivorans (strain DS-1 / DSM 13023 / NCIMB 13966)</name>
    <dbReference type="NCBI Taxonomy" id="402881"/>
    <lineage>
        <taxon>Bacteria</taxon>
        <taxon>Pseudomonadati</taxon>
        <taxon>Pseudomonadota</taxon>
        <taxon>Alphaproteobacteria</taxon>
        <taxon>Hyphomicrobiales</taxon>
        <taxon>Parvibaculaceae</taxon>
        <taxon>Parvibaculum</taxon>
    </lineage>
</organism>
<gene>
    <name evidence="1" type="ordered locus">Plav_0379</name>
</gene>
<dbReference type="eggNOG" id="COG5388">
    <property type="taxonomic scope" value="Bacteria"/>
</dbReference>
<reference evidence="1 2" key="1">
    <citation type="journal article" date="2011" name="Stand. Genomic Sci.">
        <title>Complete genome sequence of Parvibaculum lavamentivorans type strain (DS-1(T)).</title>
        <authorList>
            <person name="Schleheck D."/>
            <person name="Weiss M."/>
            <person name="Pitluck S."/>
            <person name="Bruce D."/>
            <person name="Land M.L."/>
            <person name="Han S."/>
            <person name="Saunders E."/>
            <person name="Tapia R."/>
            <person name="Detter C."/>
            <person name="Brettin T."/>
            <person name="Han J."/>
            <person name="Woyke T."/>
            <person name="Goodwin L."/>
            <person name="Pennacchio L."/>
            <person name="Nolan M."/>
            <person name="Cook A.M."/>
            <person name="Kjelleberg S."/>
            <person name="Thomas T."/>
        </authorList>
    </citation>
    <scope>NUCLEOTIDE SEQUENCE [LARGE SCALE GENOMIC DNA]</scope>
    <source>
        <strain evidence="2">DS-1 / DSM 13023 / NCIMB 13966</strain>
    </source>
</reference>
<dbReference type="RefSeq" id="WP_011995293.1">
    <property type="nucleotide sequence ID" value="NC_009719.1"/>
</dbReference>
<dbReference type="InterPro" id="IPR009922">
    <property type="entry name" value="DUF1457"/>
</dbReference>
<evidence type="ECO:0000313" key="1">
    <source>
        <dbReference type="EMBL" id="ABS62002.1"/>
    </source>
</evidence>
<dbReference type="EMBL" id="CP000774">
    <property type="protein sequence ID" value="ABS62002.1"/>
    <property type="molecule type" value="Genomic_DNA"/>
</dbReference>
<name>A7HQ19_PARL1</name>
<sequence>MSIGRAAARHKSIVLPPIDLDVTLACEAPEVQAGLAYWREKAAGRPMPLRSDVKPEEIARLLPHLCLFELRKTPAGVELFPRLAGAKFEEVFGPIHNKPLATVLAPEILERWRGGAAAVVELAAPLRLTGNVLHQDKTFIRFEIIMAPLSHDGSEIDMFFLVSHFEMEELSF</sequence>
<dbReference type="OrthoDB" id="8480244at2"/>
<accession>A7HQ19</accession>
<dbReference type="AlphaFoldDB" id="A7HQ19"/>
<dbReference type="HOGENOM" id="CLU_1553800_0_0_5"/>
<evidence type="ECO:0008006" key="3">
    <source>
        <dbReference type="Google" id="ProtNLM"/>
    </source>
</evidence>
<dbReference type="KEGG" id="pla:Plav_0379"/>